<keyword evidence="4 5" id="KW-0472">Membrane</keyword>
<comment type="subcellular location">
    <subcellularLocation>
        <location evidence="1">Membrane</location>
        <topology evidence="1">Multi-pass membrane protein</topology>
    </subcellularLocation>
</comment>
<feature type="transmembrane region" description="Helical" evidence="5">
    <location>
        <begin position="166"/>
        <end position="188"/>
    </location>
</feature>
<accession>A0A6J8DFJ9</accession>
<evidence type="ECO:0000313" key="6">
    <source>
        <dbReference type="EMBL" id="CAC5405870.1"/>
    </source>
</evidence>
<keyword evidence="2 5" id="KW-0812">Transmembrane</keyword>
<evidence type="ECO:0000256" key="1">
    <source>
        <dbReference type="ARBA" id="ARBA00004141"/>
    </source>
</evidence>
<dbReference type="PANTHER" id="PTHR21284:SF12">
    <property type="entry name" value="EG:80H7.2 PROTEIN"/>
    <property type="match status" value="1"/>
</dbReference>
<dbReference type="GO" id="GO:0016020">
    <property type="term" value="C:membrane"/>
    <property type="evidence" value="ECO:0007669"/>
    <property type="project" value="UniProtKB-SubCell"/>
</dbReference>
<evidence type="ECO:0000256" key="3">
    <source>
        <dbReference type="ARBA" id="ARBA00022989"/>
    </source>
</evidence>
<feature type="transmembrane region" description="Helical" evidence="5">
    <location>
        <begin position="7"/>
        <end position="30"/>
    </location>
</feature>
<keyword evidence="7" id="KW-1185">Reference proteome</keyword>
<evidence type="ECO:0000256" key="4">
    <source>
        <dbReference type="ARBA" id="ARBA00023136"/>
    </source>
</evidence>
<organism evidence="6 7">
    <name type="scientific">Mytilus coruscus</name>
    <name type="common">Sea mussel</name>
    <dbReference type="NCBI Taxonomy" id="42192"/>
    <lineage>
        <taxon>Eukaryota</taxon>
        <taxon>Metazoa</taxon>
        <taxon>Spiralia</taxon>
        <taxon>Lophotrochozoa</taxon>
        <taxon>Mollusca</taxon>
        <taxon>Bivalvia</taxon>
        <taxon>Autobranchia</taxon>
        <taxon>Pteriomorphia</taxon>
        <taxon>Mytilida</taxon>
        <taxon>Mytiloidea</taxon>
        <taxon>Mytilidae</taxon>
        <taxon>Mytilinae</taxon>
        <taxon>Mytilus</taxon>
    </lineage>
</organism>
<feature type="transmembrane region" description="Helical" evidence="5">
    <location>
        <begin position="123"/>
        <end position="146"/>
    </location>
</feature>
<dbReference type="Proteomes" id="UP000507470">
    <property type="component" value="Unassembled WGS sequence"/>
</dbReference>
<protein>
    <submittedName>
        <fullName evidence="6">Uncharacterized protein</fullName>
    </submittedName>
</protein>
<evidence type="ECO:0000313" key="7">
    <source>
        <dbReference type="Proteomes" id="UP000507470"/>
    </source>
</evidence>
<sequence length="207" mass="24448">MAEKKSVVGLIFAIAAVAFMVGSFASPYWIESFSKSENRFVKCGLWEFCFNDYTFWKDYNGKRYLGCWYIFSDQYRPIWEWLSPPWFIVCQVMVSVCLLFHVIITFVLILMVLNCLPYYLKEVILMGISFVYFFVVLVGFIEMVLFGVKKEDRGWMPRPDQNYLSWGYGFFVISIIFTLIAAVLLLLAGRSIKNELREDYPHKNYYK</sequence>
<dbReference type="AlphaFoldDB" id="A0A6J8DFJ9"/>
<keyword evidence="3 5" id="KW-1133">Transmembrane helix</keyword>
<proteinExistence type="predicted"/>
<dbReference type="Gene3D" id="1.20.140.150">
    <property type="match status" value="1"/>
</dbReference>
<feature type="transmembrane region" description="Helical" evidence="5">
    <location>
        <begin position="86"/>
        <end position="111"/>
    </location>
</feature>
<dbReference type="Pfam" id="PF13903">
    <property type="entry name" value="Claudin_2"/>
    <property type="match status" value="1"/>
</dbReference>
<reference evidence="6 7" key="1">
    <citation type="submission" date="2020-06" db="EMBL/GenBank/DDBJ databases">
        <authorList>
            <person name="Li R."/>
            <person name="Bekaert M."/>
        </authorList>
    </citation>
    <scope>NUCLEOTIDE SEQUENCE [LARGE SCALE GENOMIC DNA]</scope>
    <source>
        <strain evidence="7">wild</strain>
    </source>
</reference>
<evidence type="ECO:0000256" key="2">
    <source>
        <dbReference type="ARBA" id="ARBA00022692"/>
    </source>
</evidence>
<dbReference type="EMBL" id="CACVKT020007142">
    <property type="protein sequence ID" value="CAC5405870.1"/>
    <property type="molecule type" value="Genomic_DNA"/>
</dbReference>
<evidence type="ECO:0000256" key="5">
    <source>
        <dbReference type="SAM" id="Phobius"/>
    </source>
</evidence>
<name>A0A6J8DFJ9_MYTCO</name>
<dbReference type="InterPro" id="IPR004031">
    <property type="entry name" value="PMP22/EMP/MP20/Claudin"/>
</dbReference>
<gene>
    <name evidence="6" type="ORF">MCOR_39514</name>
</gene>
<dbReference type="OrthoDB" id="6140671at2759"/>
<dbReference type="PANTHER" id="PTHR21284">
    <property type="entry name" value="EG:80H7.2 PROTEIN"/>
    <property type="match status" value="1"/>
</dbReference>